<keyword evidence="1" id="KW-0812">Transmembrane</keyword>
<evidence type="ECO:0000313" key="2">
    <source>
        <dbReference type="EMBL" id="OEU08676.1"/>
    </source>
</evidence>
<name>A0A1E7ES48_9STRA</name>
<reference evidence="2 3" key="1">
    <citation type="submission" date="2016-09" db="EMBL/GenBank/DDBJ databases">
        <title>Extensive genetic diversity and differential bi-allelic expression allows diatom success in the polar Southern Ocean.</title>
        <authorList>
            <consortium name="DOE Joint Genome Institute"/>
            <person name="Mock T."/>
            <person name="Otillar R.P."/>
            <person name="Strauss J."/>
            <person name="Dupont C."/>
            <person name="Frickenhaus S."/>
            <person name="Maumus F."/>
            <person name="Mcmullan M."/>
            <person name="Sanges R."/>
            <person name="Schmutz J."/>
            <person name="Toseland A."/>
            <person name="Valas R."/>
            <person name="Veluchamy A."/>
            <person name="Ward B.J."/>
            <person name="Allen A."/>
            <person name="Barry K."/>
            <person name="Falciatore A."/>
            <person name="Ferrante M."/>
            <person name="Fortunato A.E."/>
            <person name="Gloeckner G."/>
            <person name="Gruber A."/>
            <person name="Hipkin R."/>
            <person name="Janech M."/>
            <person name="Kroth P."/>
            <person name="Leese F."/>
            <person name="Lindquist E."/>
            <person name="Lyon B.R."/>
            <person name="Martin J."/>
            <person name="Mayer C."/>
            <person name="Parker M."/>
            <person name="Quesneville H."/>
            <person name="Raymond J."/>
            <person name="Uhlig C."/>
            <person name="Valentin K.U."/>
            <person name="Worden A.Z."/>
            <person name="Armbrust E.V."/>
            <person name="Bowler C."/>
            <person name="Green B."/>
            <person name="Moulton V."/>
            <person name="Van Oosterhout C."/>
            <person name="Grigoriev I."/>
        </authorList>
    </citation>
    <scope>NUCLEOTIDE SEQUENCE [LARGE SCALE GENOMIC DNA]</scope>
    <source>
        <strain evidence="2 3">CCMP1102</strain>
    </source>
</reference>
<keyword evidence="1" id="KW-1133">Transmembrane helix</keyword>
<organism evidence="2 3">
    <name type="scientific">Fragilariopsis cylindrus CCMP1102</name>
    <dbReference type="NCBI Taxonomy" id="635003"/>
    <lineage>
        <taxon>Eukaryota</taxon>
        <taxon>Sar</taxon>
        <taxon>Stramenopiles</taxon>
        <taxon>Ochrophyta</taxon>
        <taxon>Bacillariophyta</taxon>
        <taxon>Bacillariophyceae</taxon>
        <taxon>Bacillariophycidae</taxon>
        <taxon>Bacillariales</taxon>
        <taxon>Bacillariaceae</taxon>
        <taxon>Fragilariopsis</taxon>
    </lineage>
</organism>
<dbReference type="KEGG" id="fcy:FRACYDRAFT_271667"/>
<keyword evidence="3" id="KW-1185">Reference proteome</keyword>
<protein>
    <submittedName>
        <fullName evidence="2">Uncharacterized protein</fullName>
    </submittedName>
</protein>
<dbReference type="AlphaFoldDB" id="A0A1E7ES48"/>
<proteinExistence type="predicted"/>
<feature type="transmembrane region" description="Helical" evidence="1">
    <location>
        <begin position="45"/>
        <end position="65"/>
    </location>
</feature>
<evidence type="ECO:0000256" key="1">
    <source>
        <dbReference type="SAM" id="Phobius"/>
    </source>
</evidence>
<evidence type="ECO:0000313" key="3">
    <source>
        <dbReference type="Proteomes" id="UP000095751"/>
    </source>
</evidence>
<sequence>MNEIYLTKIYWYNSNYNNGDEENKQNIKGKNGHNIVGFLFSLQQFHSWFSIYYSYIYMCSTLILGEEKAKKEKKNTTTTTYCSTNTKSKMNISYKSTNKRIHHN</sequence>
<dbReference type="InParanoid" id="A0A1E7ES48"/>
<accession>A0A1E7ES48</accession>
<dbReference type="Proteomes" id="UP000095751">
    <property type="component" value="Unassembled WGS sequence"/>
</dbReference>
<keyword evidence="1" id="KW-0472">Membrane</keyword>
<gene>
    <name evidence="2" type="ORF">FRACYDRAFT_271667</name>
</gene>
<dbReference type="EMBL" id="KV784379">
    <property type="protein sequence ID" value="OEU08676.1"/>
    <property type="molecule type" value="Genomic_DNA"/>
</dbReference>